<dbReference type="PATRIC" id="fig|1003181.4.peg.7505"/>
<dbReference type="AlphaFoldDB" id="A0A176RSP0"/>
<comment type="caution">
    <text evidence="3">The sequence shown here is derived from an EMBL/GenBank/DDBJ whole genome shotgun (WGS) entry which is preliminary data.</text>
</comment>
<dbReference type="EMBL" id="LUTY01003108">
    <property type="protein sequence ID" value="OAD18737.1"/>
    <property type="molecule type" value="Genomic_DNA"/>
</dbReference>
<gene>
    <name evidence="3" type="ORF">THIOM_005660</name>
</gene>
<evidence type="ECO:0000259" key="2">
    <source>
        <dbReference type="Pfam" id="PF03235"/>
    </source>
</evidence>
<dbReference type="Pfam" id="PF03235">
    <property type="entry name" value="GmrSD_N"/>
    <property type="match status" value="1"/>
</dbReference>
<sequence>MNHRALDIVYCQLYCVTAPEERAQEINELLMKENEPMDIEAENNEIDNISPEKIDPKDIDITAEQNSLSTIIGMIEDDTIDLNTEFQGNLWPETTMSRLIESILLRFPIPAFYFDASNDEKWLVVDGLQRLWSFKRFVVDKDLTLKNLSILTDLEDKNYEQLSPILKRKIARYQVTTYLIKPGTPKKVKYEIFNRINTGGLVLTKQEIRHVLNQGKPANYLKELVEDNRFKAILDVTDQRMQARELILRYLAFSNTPYTEYEPPFPSFLDKAMEQLARLEDKKLDQLKKNLWQALETCQKLFEQHIFSRSILTGKRKLNGALFEVWTVLIGQLNEQKIKRLVSEKDRLITQFKSLMQDKEFTKSISGSISSKSSVTMRFKTIESMIKEILNDQ</sequence>
<dbReference type="Proteomes" id="UP000076962">
    <property type="component" value="Unassembled WGS sequence"/>
</dbReference>
<feature type="coiled-coil region" evidence="1">
    <location>
        <begin position="269"/>
        <end position="304"/>
    </location>
</feature>
<dbReference type="PANTHER" id="PTHR39639">
    <property type="entry name" value="CHROMOSOME 16, WHOLE GENOME SHOTGUN SEQUENCE"/>
    <property type="match status" value="1"/>
</dbReference>
<name>A0A176RSP0_9GAMM</name>
<proteinExistence type="predicted"/>
<evidence type="ECO:0000313" key="3">
    <source>
        <dbReference type="EMBL" id="OAD18737.1"/>
    </source>
</evidence>
<reference evidence="3 4" key="1">
    <citation type="submission" date="2016-05" db="EMBL/GenBank/DDBJ databases">
        <title>Single-cell genome of chain-forming Candidatus Thiomargarita nelsonii and comparison to other large sulfur-oxidizing bacteria.</title>
        <authorList>
            <person name="Winkel M."/>
            <person name="Salman V."/>
            <person name="Woyke T."/>
            <person name="Schulz-Vogt H."/>
            <person name="Richter M."/>
            <person name="Flood B."/>
            <person name="Bailey J."/>
            <person name="Amann R."/>
            <person name="Mussmann M."/>
        </authorList>
    </citation>
    <scope>NUCLEOTIDE SEQUENCE [LARGE SCALE GENOMIC DNA]</scope>
    <source>
        <strain evidence="3 4">THI036</strain>
    </source>
</reference>
<dbReference type="InterPro" id="IPR004919">
    <property type="entry name" value="GmrSD_N"/>
</dbReference>
<keyword evidence="1" id="KW-0175">Coiled coil</keyword>
<accession>A0A176RSP0</accession>
<evidence type="ECO:0000313" key="4">
    <source>
        <dbReference type="Proteomes" id="UP000076962"/>
    </source>
</evidence>
<organism evidence="3 4">
    <name type="scientific">Candidatus Thiomargarita nelsonii</name>
    <dbReference type="NCBI Taxonomy" id="1003181"/>
    <lineage>
        <taxon>Bacteria</taxon>
        <taxon>Pseudomonadati</taxon>
        <taxon>Pseudomonadota</taxon>
        <taxon>Gammaproteobacteria</taxon>
        <taxon>Thiotrichales</taxon>
        <taxon>Thiotrichaceae</taxon>
        <taxon>Thiomargarita</taxon>
    </lineage>
</organism>
<keyword evidence="4" id="KW-1185">Reference proteome</keyword>
<protein>
    <submittedName>
        <fullName evidence="3">Protein containing DUF262</fullName>
    </submittedName>
</protein>
<evidence type="ECO:0000256" key="1">
    <source>
        <dbReference type="SAM" id="Coils"/>
    </source>
</evidence>
<feature type="domain" description="GmrSD restriction endonucleases N-terminal" evidence="2">
    <location>
        <begin position="91"/>
        <end position="209"/>
    </location>
</feature>
<dbReference type="PANTHER" id="PTHR39639:SF1">
    <property type="entry name" value="DUF262 DOMAIN-CONTAINING PROTEIN"/>
    <property type="match status" value="1"/>
</dbReference>